<organism evidence="3 4">
    <name type="scientific">Heligmosomoides polygyrus</name>
    <name type="common">Parasitic roundworm</name>
    <dbReference type="NCBI Taxonomy" id="6339"/>
    <lineage>
        <taxon>Eukaryota</taxon>
        <taxon>Metazoa</taxon>
        <taxon>Ecdysozoa</taxon>
        <taxon>Nematoda</taxon>
        <taxon>Chromadorea</taxon>
        <taxon>Rhabditida</taxon>
        <taxon>Rhabditina</taxon>
        <taxon>Rhabditomorpha</taxon>
        <taxon>Strongyloidea</taxon>
        <taxon>Heligmosomidae</taxon>
        <taxon>Heligmosomoides</taxon>
    </lineage>
</organism>
<dbReference type="WBParaSite" id="HPBE_0000108701-mRNA-1">
    <property type="protein sequence ID" value="HPBE_0000108701-mRNA-1"/>
    <property type="gene ID" value="HPBE_0000108701"/>
</dbReference>
<dbReference type="AlphaFoldDB" id="A0A183F4J5"/>
<sequence length="155" mass="16502">MTHDRSWRSVRGERGRTGGRGGGAAGWRTADLSPAHSPQEQRIAHKADRRPDNGTSVQSTSATIELEDLRLLADAPSVPRKGALGYGELLPNYQGSVLTIGLHLQLFPVLLYTGSDSCSFCIGVLISQSVVTCFIRGPPAAAVSNRTVAKILAVH</sequence>
<accession>A0A183F4J5</accession>
<evidence type="ECO:0000313" key="3">
    <source>
        <dbReference type="Proteomes" id="UP000050761"/>
    </source>
</evidence>
<name>A0A183F4J5_HELPZ</name>
<reference evidence="4" key="2">
    <citation type="submission" date="2019-09" db="UniProtKB">
        <authorList>
            <consortium name="WormBaseParasite"/>
        </authorList>
    </citation>
    <scope>IDENTIFICATION</scope>
</reference>
<feature type="compositionally biased region" description="Basic and acidic residues" evidence="1">
    <location>
        <begin position="42"/>
        <end position="52"/>
    </location>
</feature>
<accession>A0A3P7TC18</accession>
<keyword evidence="3" id="KW-1185">Reference proteome</keyword>
<proteinExistence type="predicted"/>
<feature type="compositionally biased region" description="Basic and acidic residues" evidence="1">
    <location>
        <begin position="1"/>
        <end position="16"/>
    </location>
</feature>
<dbReference type="EMBL" id="UZAH01001058">
    <property type="protein sequence ID" value="VDO19470.1"/>
    <property type="molecule type" value="Genomic_DNA"/>
</dbReference>
<protein>
    <submittedName>
        <fullName evidence="2 4">Uncharacterized protein</fullName>
    </submittedName>
</protein>
<evidence type="ECO:0000313" key="2">
    <source>
        <dbReference type="EMBL" id="VDO19470.1"/>
    </source>
</evidence>
<dbReference type="Proteomes" id="UP000050761">
    <property type="component" value="Unassembled WGS sequence"/>
</dbReference>
<feature type="region of interest" description="Disordered" evidence="1">
    <location>
        <begin position="1"/>
        <end position="60"/>
    </location>
</feature>
<reference evidence="2 3" key="1">
    <citation type="submission" date="2018-11" db="EMBL/GenBank/DDBJ databases">
        <authorList>
            <consortium name="Pathogen Informatics"/>
        </authorList>
    </citation>
    <scope>NUCLEOTIDE SEQUENCE [LARGE SCALE GENOMIC DNA]</scope>
</reference>
<evidence type="ECO:0000313" key="4">
    <source>
        <dbReference type="WBParaSite" id="HPBE_0000108701-mRNA-1"/>
    </source>
</evidence>
<gene>
    <name evidence="2" type="ORF">HPBE_LOCUS1088</name>
</gene>
<evidence type="ECO:0000256" key="1">
    <source>
        <dbReference type="SAM" id="MobiDB-lite"/>
    </source>
</evidence>